<sequence length="58" mass="6850">MYKNKEAKIKEYKELQKVQSKINMKKIKVEKILVEANEKMKDEFAFVAKMAVEMRAVA</sequence>
<reference evidence="1 3" key="2">
    <citation type="journal article" date="2018" name="Plant J.">
        <title>The Physcomitrella patens chromosome-scale assembly reveals moss genome structure and evolution.</title>
        <authorList>
            <person name="Lang D."/>
            <person name="Ullrich K.K."/>
            <person name="Murat F."/>
            <person name="Fuchs J."/>
            <person name="Jenkins J."/>
            <person name="Haas F.B."/>
            <person name="Piednoel M."/>
            <person name="Gundlach H."/>
            <person name="Van Bel M."/>
            <person name="Meyberg R."/>
            <person name="Vives C."/>
            <person name="Morata J."/>
            <person name="Symeonidi A."/>
            <person name="Hiss M."/>
            <person name="Muchero W."/>
            <person name="Kamisugi Y."/>
            <person name="Saleh O."/>
            <person name="Blanc G."/>
            <person name="Decker E.L."/>
            <person name="van Gessel N."/>
            <person name="Grimwood J."/>
            <person name="Hayes R.D."/>
            <person name="Graham S.W."/>
            <person name="Gunter L.E."/>
            <person name="McDaniel S.F."/>
            <person name="Hoernstein S.N.W."/>
            <person name="Larsson A."/>
            <person name="Li F.W."/>
            <person name="Perroud P.F."/>
            <person name="Phillips J."/>
            <person name="Ranjan P."/>
            <person name="Rokshar D.S."/>
            <person name="Rothfels C.J."/>
            <person name="Schneider L."/>
            <person name="Shu S."/>
            <person name="Stevenson D.W."/>
            <person name="Thummler F."/>
            <person name="Tillich M."/>
            <person name="Villarreal Aguilar J.C."/>
            <person name="Widiez T."/>
            <person name="Wong G.K."/>
            <person name="Wymore A."/>
            <person name="Zhang Y."/>
            <person name="Zimmer A.D."/>
            <person name="Quatrano R.S."/>
            <person name="Mayer K.F.X."/>
            <person name="Goodstein D."/>
            <person name="Casacuberta J.M."/>
            <person name="Vandepoele K."/>
            <person name="Reski R."/>
            <person name="Cuming A.C."/>
            <person name="Tuskan G.A."/>
            <person name="Maumus F."/>
            <person name="Salse J."/>
            <person name="Schmutz J."/>
            <person name="Rensing S.A."/>
        </authorList>
    </citation>
    <scope>NUCLEOTIDE SEQUENCE [LARGE SCALE GENOMIC DNA]</scope>
    <source>
        <strain evidence="2 3">cv. Gransden 2004</strain>
    </source>
</reference>
<reference evidence="2" key="3">
    <citation type="submission" date="2020-12" db="UniProtKB">
        <authorList>
            <consortium name="EnsemblPlants"/>
        </authorList>
    </citation>
    <scope>IDENTIFICATION</scope>
</reference>
<evidence type="ECO:0000313" key="3">
    <source>
        <dbReference type="Proteomes" id="UP000006727"/>
    </source>
</evidence>
<dbReference type="AlphaFoldDB" id="A0A2K1KI12"/>
<dbReference type="EMBL" id="ABEU02000005">
    <property type="protein sequence ID" value="PNR53420.1"/>
    <property type="molecule type" value="Genomic_DNA"/>
</dbReference>
<evidence type="ECO:0000313" key="1">
    <source>
        <dbReference type="EMBL" id="PNR53420.1"/>
    </source>
</evidence>
<evidence type="ECO:0000313" key="2">
    <source>
        <dbReference type="EnsemblPlants" id="Pp3c5_1620V3.1"/>
    </source>
</evidence>
<accession>A0A2K1KI12</accession>
<dbReference type="Gramene" id="Pp3c5_1620V3.1">
    <property type="protein sequence ID" value="Pp3c5_1620V3.1"/>
    <property type="gene ID" value="Pp3c5_1620"/>
</dbReference>
<dbReference type="Proteomes" id="UP000006727">
    <property type="component" value="Chromosome 5"/>
</dbReference>
<dbReference type="InParanoid" id="A0A2K1KI12"/>
<reference evidence="1 3" key="1">
    <citation type="journal article" date="2008" name="Science">
        <title>The Physcomitrella genome reveals evolutionary insights into the conquest of land by plants.</title>
        <authorList>
            <person name="Rensing S."/>
            <person name="Lang D."/>
            <person name="Zimmer A."/>
            <person name="Terry A."/>
            <person name="Salamov A."/>
            <person name="Shapiro H."/>
            <person name="Nishiyama T."/>
            <person name="Perroud P.-F."/>
            <person name="Lindquist E."/>
            <person name="Kamisugi Y."/>
            <person name="Tanahashi T."/>
            <person name="Sakakibara K."/>
            <person name="Fujita T."/>
            <person name="Oishi K."/>
            <person name="Shin-I T."/>
            <person name="Kuroki Y."/>
            <person name="Toyoda A."/>
            <person name="Suzuki Y."/>
            <person name="Hashimoto A."/>
            <person name="Yamaguchi K."/>
            <person name="Sugano A."/>
            <person name="Kohara Y."/>
            <person name="Fujiyama A."/>
            <person name="Anterola A."/>
            <person name="Aoki S."/>
            <person name="Ashton N."/>
            <person name="Barbazuk W.B."/>
            <person name="Barker E."/>
            <person name="Bennetzen J."/>
            <person name="Bezanilla M."/>
            <person name="Blankenship R."/>
            <person name="Cho S.H."/>
            <person name="Dutcher S."/>
            <person name="Estelle M."/>
            <person name="Fawcett J.A."/>
            <person name="Gundlach H."/>
            <person name="Hanada K."/>
            <person name="Heyl A."/>
            <person name="Hicks K.A."/>
            <person name="Hugh J."/>
            <person name="Lohr M."/>
            <person name="Mayer K."/>
            <person name="Melkozernov A."/>
            <person name="Murata T."/>
            <person name="Nelson D."/>
            <person name="Pils B."/>
            <person name="Prigge M."/>
            <person name="Reiss B."/>
            <person name="Renner T."/>
            <person name="Rombauts S."/>
            <person name="Rushton P."/>
            <person name="Sanderfoot A."/>
            <person name="Schween G."/>
            <person name="Shiu S.-H."/>
            <person name="Stueber K."/>
            <person name="Theodoulou F.L."/>
            <person name="Tu H."/>
            <person name="Van de Peer Y."/>
            <person name="Verrier P.J."/>
            <person name="Waters E."/>
            <person name="Wood A."/>
            <person name="Yang L."/>
            <person name="Cove D."/>
            <person name="Cuming A."/>
            <person name="Hasebe M."/>
            <person name="Lucas S."/>
            <person name="Mishler D.B."/>
            <person name="Reski R."/>
            <person name="Grigoriev I."/>
            <person name="Quatrano R.S."/>
            <person name="Boore J.L."/>
        </authorList>
    </citation>
    <scope>NUCLEOTIDE SEQUENCE [LARGE SCALE GENOMIC DNA]</scope>
    <source>
        <strain evidence="2 3">cv. Gransden 2004</strain>
    </source>
</reference>
<keyword evidence="3" id="KW-1185">Reference proteome</keyword>
<gene>
    <name evidence="1" type="ORF">PHYPA_007095</name>
</gene>
<dbReference type="EnsemblPlants" id="Pp3c5_1620V3.1">
    <property type="protein sequence ID" value="Pp3c5_1620V3.1"/>
    <property type="gene ID" value="Pp3c5_1620"/>
</dbReference>
<organism evidence="1">
    <name type="scientific">Physcomitrium patens</name>
    <name type="common">Spreading-leaved earth moss</name>
    <name type="synonym">Physcomitrella patens</name>
    <dbReference type="NCBI Taxonomy" id="3218"/>
    <lineage>
        <taxon>Eukaryota</taxon>
        <taxon>Viridiplantae</taxon>
        <taxon>Streptophyta</taxon>
        <taxon>Embryophyta</taxon>
        <taxon>Bryophyta</taxon>
        <taxon>Bryophytina</taxon>
        <taxon>Bryopsida</taxon>
        <taxon>Funariidae</taxon>
        <taxon>Funariales</taxon>
        <taxon>Funariaceae</taxon>
        <taxon>Physcomitrium</taxon>
    </lineage>
</organism>
<protein>
    <submittedName>
        <fullName evidence="1 2">Uncharacterized protein</fullName>
    </submittedName>
</protein>
<name>A0A2K1KI12_PHYPA</name>
<proteinExistence type="predicted"/>